<evidence type="ECO:0000256" key="3">
    <source>
        <dbReference type="SAM" id="Phobius"/>
    </source>
</evidence>
<feature type="transmembrane region" description="Helical" evidence="3">
    <location>
        <begin position="42"/>
        <end position="67"/>
    </location>
</feature>
<dbReference type="STRING" id="1121131.SAMN02745229_03110"/>
<feature type="transmembrane region" description="Helical" evidence="3">
    <location>
        <begin position="6"/>
        <end position="30"/>
    </location>
</feature>
<evidence type="ECO:0000313" key="5">
    <source>
        <dbReference type="Proteomes" id="UP000184278"/>
    </source>
</evidence>
<dbReference type="AlphaFoldDB" id="A0A1M6BAB0"/>
<keyword evidence="1 3" id="KW-0812">Transmembrane</keyword>
<protein>
    <submittedName>
        <fullName evidence="4">Uncharacterized membrane protein</fullName>
    </submittedName>
</protein>
<feature type="transmembrane region" description="Helical" evidence="3">
    <location>
        <begin position="144"/>
        <end position="162"/>
    </location>
</feature>
<sequence length="173" mass="18400">MKNTNLRKLVISGLMAAIVFVFTIVIRIPIAITGGYVNIGDAAVLLCSYLIGGVYGALAAGLGSALADLSAGYTIYAPATFIIKFLMVIVANIFYTKTFKEKRPVAMVLAGIFAEFIMVFGYFVFESIFLGLGLSAFAGVYGNVVQGGVCFIIATALGTVLVKQVKPRLLESY</sequence>
<name>A0A1M6BAB0_BUTFI</name>
<dbReference type="GO" id="GO:0016020">
    <property type="term" value="C:membrane"/>
    <property type="evidence" value="ECO:0007669"/>
    <property type="project" value="InterPro"/>
</dbReference>
<evidence type="ECO:0000256" key="2">
    <source>
        <dbReference type="ARBA" id="ARBA00022989"/>
    </source>
</evidence>
<gene>
    <name evidence="4" type="ORF">SAMN02745229_03110</name>
</gene>
<feature type="transmembrane region" description="Helical" evidence="3">
    <location>
        <begin position="107"/>
        <end position="132"/>
    </location>
</feature>
<proteinExistence type="predicted"/>
<reference evidence="5" key="1">
    <citation type="submission" date="2016-11" db="EMBL/GenBank/DDBJ databases">
        <authorList>
            <person name="Varghese N."/>
            <person name="Submissions S."/>
        </authorList>
    </citation>
    <scope>NUCLEOTIDE SEQUENCE [LARGE SCALE GENOMIC DNA]</scope>
    <source>
        <strain evidence="5">DSM 3071</strain>
    </source>
</reference>
<dbReference type="EMBL" id="FQXK01000030">
    <property type="protein sequence ID" value="SHI45704.1"/>
    <property type="molecule type" value="Genomic_DNA"/>
</dbReference>
<dbReference type="Proteomes" id="UP000184278">
    <property type="component" value="Unassembled WGS sequence"/>
</dbReference>
<keyword evidence="2 3" id="KW-1133">Transmembrane helix</keyword>
<dbReference type="PANTHER" id="PTHR37815:SF3">
    <property type="entry name" value="UPF0397 PROTEIN SPR0429"/>
    <property type="match status" value="1"/>
</dbReference>
<dbReference type="InterPro" id="IPR009825">
    <property type="entry name" value="ECF_substrate-spec-like"/>
</dbReference>
<evidence type="ECO:0000313" key="4">
    <source>
        <dbReference type="EMBL" id="SHI45704.1"/>
    </source>
</evidence>
<dbReference type="OrthoDB" id="411368at2"/>
<evidence type="ECO:0000256" key="1">
    <source>
        <dbReference type="ARBA" id="ARBA00022692"/>
    </source>
</evidence>
<accession>A0A1M6BAB0</accession>
<dbReference type="RefSeq" id="WP_073389106.1">
    <property type="nucleotide sequence ID" value="NZ_FQXK01000030.1"/>
</dbReference>
<dbReference type="Gene3D" id="1.10.1760.20">
    <property type="match status" value="1"/>
</dbReference>
<feature type="transmembrane region" description="Helical" evidence="3">
    <location>
        <begin position="73"/>
        <end position="95"/>
    </location>
</feature>
<dbReference type="PANTHER" id="PTHR37815">
    <property type="entry name" value="UPF0397 PROTEIN BC_2624-RELATED"/>
    <property type="match status" value="1"/>
</dbReference>
<dbReference type="GeneID" id="89510869"/>
<organism evidence="4 5">
    <name type="scientific">Butyrivibrio fibrisolvens DSM 3071</name>
    <dbReference type="NCBI Taxonomy" id="1121131"/>
    <lineage>
        <taxon>Bacteria</taxon>
        <taxon>Bacillati</taxon>
        <taxon>Bacillota</taxon>
        <taxon>Clostridia</taxon>
        <taxon>Lachnospirales</taxon>
        <taxon>Lachnospiraceae</taxon>
        <taxon>Butyrivibrio</taxon>
    </lineage>
</organism>
<keyword evidence="3" id="KW-0472">Membrane</keyword>
<dbReference type="Pfam" id="PF07155">
    <property type="entry name" value="ECF-ribofla_trS"/>
    <property type="match status" value="1"/>
</dbReference>
<keyword evidence="5" id="KW-1185">Reference proteome</keyword>